<keyword evidence="2 4" id="KW-0560">Oxidoreductase</keyword>
<dbReference type="InterPro" id="IPR036291">
    <property type="entry name" value="NAD(P)-bd_dom_sf"/>
</dbReference>
<dbReference type="GO" id="GO:0051287">
    <property type="term" value="F:NAD binding"/>
    <property type="evidence" value="ECO:0007669"/>
    <property type="project" value="InterPro"/>
</dbReference>
<dbReference type="Pfam" id="PF00389">
    <property type="entry name" value="2-Hacid_dh"/>
    <property type="match status" value="1"/>
</dbReference>
<evidence type="ECO:0000256" key="3">
    <source>
        <dbReference type="ARBA" id="ARBA00023027"/>
    </source>
</evidence>
<comment type="similarity">
    <text evidence="1 4">Belongs to the D-isomer specific 2-hydroxyacid dehydrogenase family.</text>
</comment>
<dbReference type="PANTHER" id="PTHR43761">
    <property type="entry name" value="D-ISOMER SPECIFIC 2-HYDROXYACID DEHYDROGENASE FAMILY PROTEIN (AFU_ORTHOLOGUE AFUA_1G13630)"/>
    <property type="match status" value="1"/>
</dbReference>
<dbReference type="GO" id="GO:0016616">
    <property type="term" value="F:oxidoreductase activity, acting on the CH-OH group of donors, NAD or NADP as acceptor"/>
    <property type="evidence" value="ECO:0007669"/>
    <property type="project" value="InterPro"/>
</dbReference>
<evidence type="ECO:0000313" key="10">
    <source>
        <dbReference type="Proteomes" id="UP000462501"/>
    </source>
</evidence>
<dbReference type="InterPro" id="IPR006139">
    <property type="entry name" value="D-isomer_2_OHA_DH_cat_dom"/>
</dbReference>
<evidence type="ECO:0000313" key="7">
    <source>
        <dbReference type="EMBL" id="NBI77394.1"/>
    </source>
</evidence>
<dbReference type="SUPFAM" id="SSF52283">
    <property type="entry name" value="Formate/glycerate dehydrogenase catalytic domain-like"/>
    <property type="match status" value="1"/>
</dbReference>
<dbReference type="InterPro" id="IPR029753">
    <property type="entry name" value="D-isomer_DH_CS"/>
</dbReference>
<accession>A0A845SXK4</accession>
<dbReference type="Proteomes" id="UP000462501">
    <property type="component" value="Unassembled WGS sequence"/>
</dbReference>
<feature type="domain" description="D-isomer specific 2-hydroxyacid dehydrogenase catalytic" evidence="5">
    <location>
        <begin position="29"/>
        <end position="319"/>
    </location>
</feature>
<organism evidence="8 10">
    <name type="scientific">Anaerotruncus colihominis</name>
    <dbReference type="NCBI Taxonomy" id="169435"/>
    <lineage>
        <taxon>Bacteria</taxon>
        <taxon>Bacillati</taxon>
        <taxon>Bacillota</taxon>
        <taxon>Clostridia</taxon>
        <taxon>Eubacteriales</taxon>
        <taxon>Oscillospiraceae</taxon>
        <taxon>Anaerotruncus</taxon>
    </lineage>
</organism>
<evidence type="ECO:0000259" key="6">
    <source>
        <dbReference type="Pfam" id="PF02826"/>
    </source>
</evidence>
<dbReference type="AlphaFoldDB" id="A0A845SXK4"/>
<evidence type="ECO:0000256" key="1">
    <source>
        <dbReference type="ARBA" id="ARBA00005854"/>
    </source>
</evidence>
<dbReference type="Gene3D" id="3.40.50.720">
    <property type="entry name" value="NAD(P)-binding Rossmann-like Domain"/>
    <property type="match status" value="2"/>
</dbReference>
<comment type="caution">
    <text evidence="8">The sequence shown here is derived from an EMBL/GenBank/DDBJ whole genome shotgun (WGS) entry which is preliminary data.</text>
</comment>
<gene>
    <name evidence="7" type="ORF">D3Z39_00645</name>
    <name evidence="8" type="ORF">FMM72_07970</name>
</gene>
<dbReference type="SUPFAM" id="SSF51735">
    <property type="entry name" value="NAD(P)-binding Rossmann-fold domains"/>
    <property type="match status" value="1"/>
</dbReference>
<evidence type="ECO:0000313" key="8">
    <source>
        <dbReference type="EMBL" id="NDO39194.1"/>
    </source>
</evidence>
<evidence type="ECO:0000256" key="4">
    <source>
        <dbReference type="RuleBase" id="RU003719"/>
    </source>
</evidence>
<name>A0A845SXK4_9FIRM</name>
<reference evidence="7 9" key="1">
    <citation type="submission" date="2018-08" db="EMBL/GenBank/DDBJ databases">
        <title>Murine metabolic-syndrome-specific gut microbial biobank.</title>
        <authorList>
            <person name="Liu C."/>
        </authorList>
    </citation>
    <scope>NUCLEOTIDE SEQUENCE [LARGE SCALE GENOMIC DNA]</scope>
    <source>
        <strain evidence="7 9">X69</strain>
    </source>
</reference>
<dbReference type="Proteomes" id="UP000446348">
    <property type="component" value="Unassembled WGS sequence"/>
</dbReference>
<proteinExistence type="inferred from homology"/>
<sequence>MGDFFMKVVVLDGFLAGYGLSGLPLPDTFEIDWYDNTPPEQSIERIGAAEAVYVNRLRLDARVFEACPSLRFAGTFGTGYNMIDLDAARRAGVTICNVPAYSTEAVAQNTISLLLNIASMTHIHNRYVSAGHWTDPTDRALASVPMFELAGKTIGLVGCGDIGTAVGRIAAAFGMQVLAYRRHPDPSAGAHIRFVDLGTLYAQSDIVSLHCPLTPQTRGMISRAAIECMKDGAVLLNTARGGLLCERDVADALDCGKLYMAGLDVLCDEPPAPGSPLARHPRVICTPHISWMPRETRARLLRVAADNLLRYLEGNPQNVIV</sequence>
<dbReference type="PANTHER" id="PTHR43761:SF1">
    <property type="entry name" value="D-ISOMER SPECIFIC 2-HYDROXYACID DEHYDROGENASE CATALYTIC DOMAIN-CONTAINING PROTEIN-RELATED"/>
    <property type="match status" value="1"/>
</dbReference>
<protein>
    <submittedName>
        <fullName evidence="8">D-2-hydroxyacid dehydrogenase</fullName>
    </submittedName>
</protein>
<evidence type="ECO:0000259" key="5">
    <source>
        <dbReference type="Pfam" id="PF00389"/>
    </source>
</evidence>
<dbReference type="Pfam" id="PF02826">
    <property type="entry name" value="2-Hacid_dh_C"/>
    <property type="match status" value="1"/>
</dbReference>
<reference evidence="8 10" key="2">
    <citation type="submission" date="2019-06" db="EMBL/GenBank/DDBJ databases">
        <title>Draft genome sequences of 15 bacterial species constituting the stable defined intestinal microbiota of the GM15 gnotobiotic mouse model.</title>
        <authorList>
            <person name="Elie C."/>
            <person name="Mathieu A."/>
            <person name="Saliou A."/>
            <person name="Darnaud M."/>
            <person name="Leulier F."/>
            <person name="Tamellini A."/>
        </authorList>
    </citation>
    <scope>NUCLEOTIDE SEQUENCE [LARGE SCALE GENOMIC DNA]</scope>
    <source>
        <strain evidence="8 10">JM4-15</strain>
    </source>
</reference>
<dbReference type="PROSITE" id="PS00670">
    <property type="entry name" value="D_2_HYDROXYACID_DH_2"/>
    <property type="match status" value="1"/>
</dbReference>
<dbReference type="EMBL" id="VIQT01000010">
    <property type="protein sequence ID" value="NDO39194.1"/>
    <property type="molecule type" value="Genomic_DNA"/>
</dbReference>
<dbReference type="EMBL" id="QXWZ01000001">
    <property type="protein sequence ID" value="NBI77394.1"/>
    <property type="molecule type" value="Genomic_DNA"/>
</dbReference>
<dbReference type="InterPro" id="IPR006140">
    <property type="entry name" value="D-isomer_DH_NAD-bd"/>
</dbReference>
<evidence type="ECO:0000313" key="9">
    <source>
        <dbReference type="Proteomes" id="UP000446348"/>
    </source>
</evidence>
<keyword evidence="3" id="KW-0520">NAD</keyword>
<feature type="domain" description="D-isomer specific 2-hydroxyacid dehydrogenase NAD-binding" evidence="6">
    <location>
        <begin position="112"/>
        <end position="290"/>
    </location>
</feature>
<evidence type="ECO:0000256" key="2">
    <source>
        <dbReference type="ARBA" id="ARBA00023002"/>
    </source>
</evidence>
<dbReference type="InterPro" id="IPR050418">
    <property type="entry name" value="D-iso_2-hydroxyacid_DH_PdxB"/>
</dbReference>